<reference evidence="1" key="1">
    <citation type="submission" date="2025-08" db="UniProtKB">
        <authorList>
            <consortium name="Ensembl"/>
        </authorList>
    </citation>
    <scope>IDENTIFICATION</scope>
</reference>
<dbReference type="Proteomes" id="UP000472262">
    <property type="component" value="Unassembled WGS sequence"/>
</dbReference>
<dbReference type="AlphaFoldDB" id="A0A672N3G1"/>
<name>A0A672N3G1_SINGR</name>
<organism evidence="1 2">
    <name type="scientific">Sinocyclocheilus grahami</name>
    <name type="common">Dianchi golden-line fish</name>
    <name type="synonym">Barbus grahami</name>
    <dbReference type="NCBI Taxonomy" id="75366"/>
    <lineage>
        <taxon>Eukaryota</taxon>
        <taxon>Metazoa</taxon>
        <taxon>Chordata</taxon>
        <taxon>Craniata</taxon>
        <taxon>Vertebrata</taxon>
        <taxon>Euteleostomi</taxon>
        <taxon>Actinopterygii</taxon>
        <taxon>Neopterygii</taxon>
        <taxon>Teleostei</taxon>
        <taxon>Ostariophysi</taxon>
        <taxon>Cypriniformes</taxon>
        <taxon>Cyprinidae</taxon>
        <taxon>Cyprininae</taxon>
        <taxon>Sinocyclocheilus</taxon>
    </lineage>
</organism>
<reference evidence="1" key="2">
    <citation type="submission" date="2025-09" db="UniProtKB">
        <authorList>
            <consortium name="Ensembl"/>
        </authorList>
    </citation>
    <scope>IDENTIFICATION</scope>
</reference>
<sequence>MLSLSGPLRFKINIFIQHVTSKIPRLYQINAVLLNVLFIKTATELTSSRPRKVLRTSLK</sequence>
<evidence type="ECO:0000313" key="1">
    <source>
        <dbReference type="Ensembl" id="ENSSGRP00000044752.1"/>
    </source>
</evidence>
<evidence type="ECO:0000313" key="2">
    <source>
        <dbReference type="Proteomes" id="UP000472262"/>
    </source>
</evidence>
<proteinExistence type="predicted"/>
<protein>
    <submittedName>
        <fullName evidence="1">Uncharacterized protein</fullName>
    </submittedName>
</protein>
<dbReference type="InParanoid" id="A0A672N3G1"/>
<accession>A0A672N3G1</accession>
<dbReference type="Ensembl" id="ENSSGRT00000047904.1">
    <property type="protein sequence ID" value="ENSSGRP00000044752.1"/>
    <property type="gene ID" value="ENSSGRG00000024053.1"/>
</dbReference>
<keyword evidence="2" id="KW-1185">Reference proteome</keyword>